<feature type="chain" id="PRO_5022773274" evidence="1">
    <location>
        <begin position="19"/>
        <end position="244"/>
    </location>
</feature>
<evidence type="ECO:0000256" key="1">
    <source>
        <dbReference type="SAM" id="SignalP"/>
    </source>
</evidence>
<protein>
    <submittedName>
        <fullName evidence="2">DUF2490 domain-containing protein</fullName>
    </submittedName>
</protein>
<organism evidence="2 3">
    <name type="scientific">Panacibacter ginsenosidivorans</name>
    <dbReference type="NCBI Taxonomy" id="1813871"/>
    <lineage>
        <taxon>Bacteria</taxon>
        <taxon>Pseudomonadati</taxon>
        <taxon>Bacteroidota</taxon>
        <taxon>Chitinophagia</taxon>
        <taxon>Chitinophagales</taxon>
        <taxon>Chitinophagaceae</taxon>
        <taxon>Panacibacter</taxon>
    </lineage>
</organism>
<keyword evidence="1" id="KW-0732">Signal</keyword>
<name>A0A5B8VBH1_9BACT</name>
<evidence type="ECO:0000313" key="3">
    <source>
        <dbReference type="Proteomes" id="UP000321533"/>
    </source>
</evidence>
<proteinExistence type="predicted"/>
<dbReference type="Proteomes" id="UP000321533">
    <property type="component" value="Chromosome"/>
</dbReference>
<dbReference type="Pfam" id="PF10677">
    <property type="entry name" value="DUF2490"/>
    <property type="match status" value="1"/>
</dbReference>
<dbReference type="EMBL" id="CP042435">
    <property type="protein sequence ID" value="QEC68692.1"/>
    <property type="molecule type" value="Genomic_DNA"/>
</dbReference>
<dbReference type="KEGG" id="pgin:FRZ67_15775"/>
<dbReference type="InterPro" id="IPR019619">
    <property type="entry name" value="DUF2490"/>
</dbReference>
<dbReference type="OrthoDB" id="1118734at2"/>
<reference evidence="2 3" key="1">
    <citation type="journal article" date="2016" name="Int. J. Syst. Evol. Microbiol.">
        <title>Panacibacter ginsenosidivorans gen. nov., sp. nov., with ginsenoside converting activity isolated from soil of a ginseng field.</title>
        <authorList>
            <person name="Siddiqi M.Z."/>
            <person name="Muhammad Shafi S."/>
            <person name="Choi K.D."/>
            <person name="Im W.T."/>
        </authorList>
    </citation>
    <scope>NUCLEOTIDE SEQUENCE [LARGE SCALE GENOMIC DNA]</scope>
    <source>
        <strain evidence="2 3">Gsoil1550</strain>
    </source>
</reference>
<accession>A0A5B8VBH1</accession>
<dbReference type="AlphaFoldDB" id="A0A5B8VBH1"/>
<dbReference type="RefSeq" id="WP_147190969.1">
    <property type="nucleotide sequence ID" value="NZ_CP042435.1"/>
</dbReference>
<gene>
    <name evidence="2" type="ORF">FRZ67_15775</name>
</gene>
<evidence type="ECO:0000313" key="2">
    <source>
        <dbReference type="EMBL" id="QEC68692.1"/>
    </source>
</evidence>
<sequence>MRKTLAAILFLSPLFSLAQNRINEYNTIGWYAFFITPKISNKVSAHIEYQWRRTGIIKNWQQSLPRVGINYKINSNLTVQAGYAFIHTFPYGTTTLAAVPKTFPEHRIYEQLTVTTPVGKTNLTHRLRLEQRWPGRFNSIESEKPDTWIYLNRVRYMPRLDVPFNKKWYAAAYDEIFIGFGKNVGENIFDQNRIALMAGFKFNPTIRIEAGYINQIVQLGREVDNKNVFQQNNGIVLNTYININ</sequence>
<feature type="signal peptide" evidence="1">
    <location>
        <begin position="1"/>
        <end position="18"/>
    </location>
</feature>
<keyword evidence="3" id="KW-1185">Reference proteome</keyword>